<dbReference type="Gene3D" id="3.30.700.10">
    <property type="entry name" value="Glycoprotein, Type 4 Pilin"/>
    <property type="match status" value="1"/>
</dbReference>
<dbReference type="NCBIfam" id="TIGR02532">
    <property type="entry name" value="IV_pilin_GFxxxE"/>
    <property type="match status" value="1"/>
</dbReference>
<dbReference type="Proteomes" id="UP000318995">
    <property type="component" value="Unassembled WGS sequence"/>
</dbReference>
<reference evidence="2 3" key="1">
    <citation type="submission" date="2019-02" db="EMBL/GenBank/DDBJ databases">
        <title>Deep-cultivation of Planctomycetes and their phenomic and genomic characterization uncovers novel biology.</title>
        <authorList>
            <person name="Wiegand S."/>
            <person name="Jogler M."/>
            <person name="Boedeker C."/>
            <person name="Pinto D."/>
            <person name="Vollmers J."/>
            <person name="Rivas-Marin E."/>
            <person name="Kohn T."/>
            <person name="Peeters S.H."/>
            <person name="Heuer A."/>
            <person name="Rast P."/>
            <person name="Oberbeckmann S."/>
            <person name="Bunk B."/>
            <person name="Jeske O."/>
            <person name="Meyerdierks A."/>
            <person name="Storesund J.E."/>
            <person name="Kallscheuer N."/>
            <person name="Luecker S."/>
            <person name="Lage O.M."/>
            <person name="Pohl T."/>
            <person name="Merkel B.J."/>
            <person name="Hornburger P."/>
            <person name="Mueller R.-W."/>
            <person name="Bruemmer F."/>
            <person name="Labrenz M."/>
            <person name="Spormann A.M."/>
            <person name="Op Den Camp H."/>
            <person name="Overmann J."/>
            <person name="Amann R."/>
            <person name="Jetten M.S.M."/>
            <person name="Mascher T."/>
            <person name="Medema M.H."/>
            <person name="Devos D.P."/>
            <person name="Kaster A.-K."/>
            <person name="Ovreas L."/>
            <person name="Rohde M."/>
            <person name="Galperin M.Y."/>
            <person name="Jogler C."/>
        </authorList>
    </citation>
    <scope>NUCLEOTIDE SEQUENCE [LARGE SCALE GENOMIC DNA]</scope>
    <source>
        <strain evidence="2 3">Pla111</strain>
    </source>
</reference>
<feature type="domain" description="DUF1559" evidence="1">
    <location>
        <begin position="44"/>
        <end position="344"/>
    </location>
</feature>
<proteinExistence type="predicted"/>
<evidence type="ECO:0000313" key="2">
    <source>
        <dbReference type="EMBL" id="TWT46646.1"/>
    </source>
</evidence>
<accession>A0A5C5W6X9</accession>
<dbReference type="PANTHER" id="PTHR30093:SF2">
    <property type="entry name" value="TYPE II SECRETION SYSTEM PROTEIN H"/>
    <property type="match status" value="1"/>
</dbReference>
<sequence length="386" mass="41723">MTVSQPLRRRCVRRSCPAGFTLVELLVVIAIIGALVALLLPAVQAARAAARKGTCLNNMKQIGLGVINFETSKKNFPGYVQPVQLSNGDYLAIAFNSSGNMEDTRTTSYPANSNAGGVTAKQQSLMSWVTVCLPQLERQDIYDQFIDPKFVNQYPITRVEVLVCPDDSELNSRREAAGITYSANTGAWDWDGDNYLVPNIVAGTGDTKANGIFHNLSEGTVKVSGDGISDGASNTLMLTENIHKEIEDPSYTWAGVTRQWDNGLLLKGEQQFGFSWVVTTTPVAGTGPNQQFRFSDDRDASGNAAFSYQPSSPAFARPASSHPANTFNVIFADGHGGSIDPSVDYVVYQQLLTTEGSKCVDPLQHKPLSPAIQAFRDAPPLSANSY</sequence>
<dbReference type="PROSITE" id="PS00409">
    <property type="entry name" value="PROKAR_NTER_METHYL"/>
    <property type="match status" value="1"/>
</dbReference>
<dbReference type="InterPro" id="IPR012902">
    <property type="entry name" value="N_methyl_site"/>
</dbReference>
<dbReference type="Pfam" id="PF07596">
    <property type="entry name" value="SBP_bac_10"/>
    <property type="match status" value="1"/>
</dbReference>
<protein>
    <recommendedName>
        <fullName evidence="1">DUF1559 domain-containing protein</fullName>
    </recommendedName>
</protein>
<evidence type="ECO:0000313" key="3">
    <source>
        <dbReference type="Proteomes" id="UP000318995"/>
    </source>
</evidence>
<evidence type="ECO:0000259" key="1">
    <source>
        <dbReference type="Pfam" id="PF07596"/>
    </source>
</evidence>
<keyword evidence="3" id="KW-1185">Reference proteome</keyword>
<dbReference type="Pfam" id="PF07963">
    <property type="entry name" value="N_methyl"/>
    <property type="match status" value="1"/>
</dbReference>
<dbReference type="SUPFAM" id="SSF54523">
    <property type="entry name" value="Pili subunits"/>
    <property type="match status" value="1"/>
</dbReference>
<organism evidence="2 3">
    <name type="scientific">Botrimarina hoheduenensis</name>
    <dbReference type="NCBI Taxonomy" id="2528000"/>
    <lineage>
        <taxon>Bacteria</taxon>
        <taxon>Pseudomonadati</taxon>
        <taxon>Planctomycetota</taxon>
        <taxon>Planctomycetia</taxon>
        <taxon>Pirellulales</taxon>
        <taxon>Lacipirellulaceae</taxon>
        <taxon>Botrimarina</taxon>
    </lineage>
</organism>
<name>A0A5C5W6X9_9BACT</name>
<dbReference type="EMBL" id="SJPH01000003">
    <property type="protein sequence ID" value="TWT46646.1"/>
    <property type="molecule type" value="Genomic_DNA"/>
</dbReference>
<dbReference type="PANTHER" id="PTHR30093">
    <property type="entry name" value="GENERAL SECRETION PATHWAY PROTEIN G"/>
    <property type="match status" value="1"/>
</dbReference>
<comment type="caution">
    <text evidence="2">The sequence shown here is derived from an EMBL/GenBank/DDBJ whole genome shotgun (WGS) entry which is preliminary data.</text>
</comment>
<gene>
    <name evidence="2" type="ORF">Pla111_17470</name>
</gene>
<dbReference type="InterPro" id="IPR011453">
    <property type="entry name" value="DUF1559"/>
</dbReference>
<dbReference type="AlphaFoldDB" id="A0A5C5W6X9"/>
<dbReference type="InterPro" id="IPR045584">
    <property type="entry name" value="Pilin-like"/>
</dbReference>